<evidence type="ECO:0000256" key="1">
    <source>
        <dbReference type="ARBA" id="ARBA00022614"/>
    </source>
</evidence>
<protein>
    <submittedName>
        <fullName evidence="4">Uncharacterized protein</fullName>
    </submittedName>
</protein>
<name>G4Z771_PHYSP</name>
<feature type="compositionally biased region" description="Acidic residues" evidence="3">
    <location>
        <begin position="929"/>
        <end position="938"/>
    </location>
</feature>
<evidence type="ECO:0000256" key="3">
    <source>
        <dbReference type="SAM" id="MobiDB-lite"/>
    </source>
</evidence>
<sequence>MKTPVACGEEESTIDSTSWPTNRLSYIELSPQGKATIDKLFDGRSDTPLLMKWVMLHKSGSKFRPRLFVISALRLWILKQHKVFGKSLVLRREYQLMHVQKLTALRSRSPSAANSSTSSTISIRIVVLPKQVDGYCEEPVMLHFDPGTHSESFVRLLQRLLHALRLTFSQQQPPPMKLPPDCHWHEFFPDEGENQDEERQVARSTASTQQNPFFTAMTMAYRAFCDDLGVRFRDSVPIRLEECATTSGCMDFQYCLGFPRGVDGYEQHEHPQTALQAFTRAIVVACFPSSAQSVASFQSKEIQALVRTLECSRCFTEIVISDLAMGHASLAILFQSLLSPQSTIEGFTLTNVQLSVRALRTLQGVTQEIAMRQSNSKKKLSLKCLDFSFNRFTVAMATELANILHQLPNGLELLQLERCGLSTVSSCRIVEALSTTEAFGVLLLELNIAGNHLGLEGTKHLATWITRTRALQRLDVSRTQLDINIFAQALKLNTMLHESSLVHLELSYNQMRTQASEDLGVILGKSKSLTTIILRGMKRYRHFHRLLPPQLQKEGTLLALSEAAVVAQTAAARRNGRTVHRADGLRKQFLRNILAPMFANTDRDWDCTCMVDLSDNDLSGHRAEVLAKLLDESPWATRMSLRLDHSRLHDDSAVLLLHSIRGCKTLASLSLEGNGFIKRNAHRKRQLQNEKCYSEGVAPSNPSEVEQAGANALAIMLGGVLDCTNYQNAGFRLGAREAAIAAMHSSATKPLRLRELSLKCPGSYVFGTHIVTAAVHALAKPNAQLRMLDVTGNACGDALAQALGEMLPKNKSLQALYWDGNCITVDGFHQFYDGLLQNQTLIMVEMPIQDTRRILEEQQDPPREKLFSILGKIFKITERNQILAKEVKDRRAEALSARKPIELEIKRELESAGLALEKCSSPKRAIGGGDEEEDEDVDLSSARSSARRSLSRQTSARYPTRMQSWSRQSNGEDFISQLNELDSLTSSFSRTPSHM</sequence>
<gene>
    <name evidence="4" type="ORF">PHYSODRAFT_493059</name>
</gene>
<dbReference type="SUPFAM" id="SSF52047">
    <property type="entry name" value="RNI-like"/>
    <property type="match status" value="2"/>
</dbReference>
<dbReference type="EMBL" id="JH159153">
    <property type="protein sequence ID" value="EGZ22455.1"/>
    <property type="molecule type" value="Genomic_DNA"/>
</dbReference>
<dbReference type="AlphaFoldDB" id="G4Z771"/>
<reference evidence="4 5" key="1">
    <citation type="journal article" date="2006" name="Science">
        <title>Phytophthora genome sequences uncover evolutionary origins and mechanisms of pathogenesis.</title>
        <authorList>
            <person name="Tyler B.M."/>
            <person name="Tripathy S."/>
            <person name="Zhang X."/>
            <person name="Dehal P."/>
            <person name="Jiang R.H."/>
            <person name="Aerts A."/>
            <person name="Arredondo F.D."/>
            <person name="Baxter L."/>
            <person name="Bensasson D."/>
            <person name="Beynon J.L."/>
            <person name="Chapman J."/>
            <person name="Damasceno C.M."/>
            <person name="Dorrance A.E."/>
            <person name="Dou D."/>
            <person name="Dickerman A.W."/>
            <person name="Dubchak I.L."/>
            <person name="Garbelotto M."/>
            <person name="Gijzen M."/>
            <person name="Gordon S.G."/>
            <person name="Govers F."/>
            <person name="Grunwald N.J."/>
            <person name="Huang W."/>
            <person name="Ivors K.L."/>
            <person name="Jones R.W."/>
            <person name="Kamoun S."/>
            <person name="Krampis K."/>
            <person name="Lamour K.H."/>
            <person name="Lee M.K."/>
            <person name="McDonald W.H."/>
            <person name="Medina M."/>
            <person name="Meijer H.J."/>
            <person name="Nordberg E.K."/>
            <person name="Maclean D.J."/>
            <person name="Ospina-Giraldo M.D."/>
            <person name="Morris P.F."/>
            <person name="Phuntumart V."/>
            <person name="Putnam N.H."/>
            <person name="Rash S."/>
            <person name="Rose J.K."/>
            <person name="Sakihama Y."/>
            <person name="Salamov A.A."/>
            <person name="Savidor A."/>
            <person name="Scheuring C.F."/>
            <person name="Smith B.M."/>
            <person name="Sobral B.W."/>
            <person name="Terry A."/>
            <person name="Torto-Alalibo T.A."/>
            <person name="Win J."/>
            <person name="Xu Z."/>
            <person name="Zhang H."/>
            <person name="Grigoriev I.V."/>
            <person name="Rokhsar D.S."/>
            <person name="Boore J.L."/>
        </authorList>
    </citation>
    <scope>NUCLEOTIDE SEQUENCE [LARGE SCALE GENOMIC DNA]</scope>
    <source>
        <strain evidence="4 5">P6497</strain>
    </source>
</reference>
<feature type="compositionally biased region" description="Polar residues" evidence="3">
    <location>
        <begin position="961"/>
        <end position="971"/>
    </location>
</feature>
<dbReference type="InterPro" id="IPR032675">
    <property type="entry name" value="LRR_dom_sf"/>
</dbReference>
<evidence type="ECO:0000256" key="2">
    <source>
        <dbReference type="ARBA" id="ARBA00022737"/>
    </source>
</evidence>
<proteinExistence type="predicted"/>
<evidence type="ECO:0000313" key="4">
    <source>
        <dbReference type="EMBL" id="EGZ22455.1"/>
    </source>
</evidence>
<organism evidence="4 5">
    <name type="scientific">Phytophthora sojae (strain P6497)</name>
    <name type="common">Soybean stem and root rot agent</name>
    <name type="synonym">Phytophthora megasperma f. sp. glycines</name>
    <dbReference type="NCBI Taxonomy" id="1094619"/>
    <lineage>
        <taxon>Eukaryota</taxon>
        <taxon>Sar</taxon>
        <taxon>Stramenopiles</taxon>
        <taxon>Oomycota</taxon>
        <taxon>Peronosporomycetes</taxon>
        <taxon>Peronosporales</taxon>
        <taxon>Peronosporaceae</taxon>
        <taxon>Phytophthora</taxon>
    </lineage>
</organism>
<keyword evidence="1" id="KW-0433">Leucine-rich repeat</keyword>
<accession>G4Z771</accession>
<dbReference type="RefSeq" id="XP_009525172.1">
    <property type="nucleotide sequence ID" value="XM_009526877.1"/>
</dbReference>
<dbReference type="OMA" id="HFDPGTH"/>
<dbReference type="InParanoid" id="G4Z771"/>
<dbReference type="Gene3D" id="3.80.10.10">
    <property type="entry name" value="Ribonuclease Inhibitor"/>
    <property type="match status" value="1"/>
</dbReference>
<dbReference type="Proteomes" id="UP000002640">
    <property type="component" value="Unassembled WGS sequence"/>
</dbReference>
<dbReference type="SMART" id="SM00368">
    <property type="entry name" value="LRR_RI"/>
    <property type="match status" value="4"/>
</dbReference>
<dbReference type="PANTHER" id="PTHR24112">
    <property type="entry name" value="LEUCINE-RICH REPEAT, ISOFORM F-RELATED"/>
    <property type="match status" value="1"/>
</dbReference>
<keyword evidence="5" id="KW-1185">Reference proteome</keyword>
<evidence type="ECO:0000313" key="5">
    <source>
        <dbReference type="Proteomes" id="UP000002640"/>
    </source>
</evidence>
<dbReference type="STRING" id="1094619.G4Z771"/>
<dbReference type="PANTHER" id="PTHR24112:SF9">
    <property type="entry name" value="PROTEIN PHOSPHATASE 1 REGULATORY SUBUNIT 37"/>
    <property type="match status" value="1"/>
</dbReference>
<dbReference type="InterPro" id="IPR051279">
    <property type="entry name" value="PP1-Reg/Actin-Interact_Protein"/>
</dbReference>
<dbReference type="GeneID" id="20656910"/>
<keyword evidence="2" id="KW-0677">Repeat</keyword>
<feature type="region of interest" description="Disordered" evidence="3">
    <location>
        <begin position="921"/>
        <end position="971"/>
    </location>
</feature>
<dbReference type="KEGG" id="psoj:PHYSODRAFT_493059"/>